<sequence>MSILMSLIIFGDFESSKISKRFSKFEIFNCLDFSKYCHF</sequence>
<name>A0A392T1U0_9FABA</name>
<keyword evidence="2" id="KW-1185">Reference proteome</keyword>
<dbReference type="Proteomes" id="UP000265520">
    <property type="component" value="Unassembled WGS sequence"/>
</dbReference>
<proteinExistence type="predicted"/>
<comment type="caution">
    <text evidence="1">The sequence shown here is derived from an EMBL/GenBank/DDBJ whole genome shotgun (WGS) entry which is preliminary data.</text>
</comment>
<evidence type="ECO:0000313" key="2">
    <source>
        <dbReference type="Proteomes" id="UP000265520"/>
    </source>
</evidence>
<accession>A0A392T1U0</accession>
<protein>
    <submittedName>
        <fullName evidence="1">Uncharacterized protein</fullName>
    </submittedName>
</protein>
<feature type="non-terminal residue" evidence="1">
    <location>
        <position position="39"/>
    </location>
</feature>
<reference evidence="1 2" key="1">
    <citation type="journal article" date="2018" name="Front. Plant Sci.">
        <title>Red Clover (Trifolium pratense) and Zigzag Clover (T. medium) - A Picture of Genomic Similarities and Differences.</title>
        <authorList>
            <person name="Dluhosova J."/>
            <person name="Istvanek J."/>
            <person name="Nedelnik J."/>
            <person name="Repkova J."/>
        </authorList>
    </citation>
    <scope>NUCLEOTIDE SEQUENCE [LARGE SCALE GENOMIC DNA]</scope>
    <source>
        <strain evidence="2">cv. 10/8</strain>
        <tissue evidence="1">Leaf</tissue>
    </source>
</reference>
<dbReference type="EMBL" id="LXQA010490374">
    <property type="protein sequence ID" value="MCI55083.1"/>
    <property type="molecule type" value="Genomic_DNA"/>
</dbReference>
<dbReference type="AlphaFoldDB" id="A0A392T1U0"/>
<organism evidence="1 2">
    <name type="scientific">Trifolium medium</name>
    <dbReference type="NCBI Taxonomy" id="97028"/>
    <lineage>
        <taxon>Eukaryota</taxon>
        <taxon>Viridiplantae</taxon>
        <taxon>Streptophyta</taxon>
        <taxon>Embryophyta</taxon>
        <taxon>Tracheophyta</taxon>
        <taxon>Spermatophyta</taxon>
        <taxon>Magnoliopsida</taxon>
        <taxon>eudicotyledons</taxon>
        <taxon>Gunneridae</taxon>
        <taxon>Pentapetalae</taxon>
        <taxon>rosids</taxon>
        <taxon>fabids</taxon>
        <taxon>Fabales</taxon>
        <taxon>Fabaceae</taxon>
        <taxon>Papilionoideae</taxon>
        <taxon>50 kb inversion clade</taxon>
        <taxon>NPAAA clade</taxon>
        <taxon>Hologalegina</taxon>
        <taxon>IRL clade</taxon>
        <taxon>Trifolieae</taxon>
        <taxon>Trifolium</taxon>
    </lineage>
</organism>
<evidence type="ECO:0000313" key="1">
    <source>
        <dbReference type="EMBL" id="MCI55083.1"/>
    </source>
</evidence>